<dbReference type="Proteomes" id="UP001202248">
    <property type="component" value="Unassembled WGS sequence"/>
</dbReference>
<gene>
    <name evidence="1" type="ORF">MKP09_11090</name>
</gene>
<dbReference type="EMBL" id="JAKWBL010000002">
    <property type="protein sequence ID" value="MCH5598418.1"/>
    <property type="molecule type" value="Genomic_DNA"/>
</dbReference>
<comment type="caution">
    <text evidence="1">The sequence shown here is derived from an EMBL/GenBank/DDBJ whole genome shotgun (WGS) entry which is preliminary data.</text>
</comment>
<proteinExistence type="predicted"/>
<accession>A0ABS9SJ72</accession>
<organism evidence="1 2">
    <name type="scientific">Niabella ginsengisoli</name>
    <dbReference type="NCBI Taxonomy" id="522298"/>
    <lineage>
        <taxon>Bacteria</taxon>
        <taxon>Pseudomonadati</taxon>
        <taxon>Bacteroidota</taxon>
        <taxon>Chitinophagia</taxon>
        <taxon>Chitinophagales</taxon>
        <taxon>Chitinophagaceae</taxon>
        <taxon>Niabella</taxon>
    </lineage>
</organism>
<evidence type="ECO:0000313" key="2">
    <source>
        <dbReference type="Proteomes" id="UP001202248"/>
    </source>
</evidence>
<keyword evidence="2" id="KW-1185">Reference proteome</keyword>
<sequence length="187" mass="22119">MEKWLPVPFKEKYKNDIYRYDKPILIIANRYNTEWDGPPVSYFSIEILDKMISFLKDRYQIIYNRPQAKDIVNDNSIIYDLNELAWLKEKHPEVLYLGDMYSENKIEAKNFNHFQLCVYANCENFISIHGGTATLASYFQGKNLIFSKKGPEHYFKCYQNLYPQFSGAAIYHAKTESSLLKYVSDLF</sequence>
<name>A0ABS9SJ72_9BACT</name>
<evidence type="ECO:0000313" key="1">
    <source>
        <dbReference type="EMBL" id="MCH5598418.1"/>
    </source>
</evidence>
<protein>
    <submittedName>
        <fullName evidence="1">Uncharacterized protein</fullName>
    </submittedName>
</protein>
<dbReference type="RefSeq" id="WP_240829730.1">
    <property type="nucleotide sequence ID" value="NZ_JAKWBL010000002.1"/>
</dbReference>
<reference evidence="1 2" key="1">
    <citation type="submission" date="2022-02" db="EMBL/GenBank/DDBJ databases">
        <authorList>
            <person name="Min J."/>
        </authorList>
    </citation>
    <scope>NUCLEOTIDE SEQUENCE [LARGE SCALE GENOMIC DNA]</scope>
    <source>
        <strain evidence="1 2">GR10-1</strain>
    </source>
</reference>